<evidence type="ECO:0000313" key="5">
    <source>
        <dbReference type="Proteomes" id="UP000184501"/>
    </source>
</evidence>
<feature type="transmembrane region" description="Helical" evidence="2">
    <location>
        <begin position="232"/>
        <end position="251"/>
    </location>
</feature>
<keyword evidence="2" id="KW-0812">Transmembrane</keyword>
<sequence>MLAAAVLLIACSVGFGGVTAVAASPVWVDPSAEQVSAAVTAAHSTEAIGYARSNFRRPGHPDPGAITVGTTGTPVFTLDPAFVRGENTGPAAVLAYVAVVAHAQDGSAATIQVTPESPGRPDTKWRVDTVLSGDDEHQLTSQLSAGAVLLNEPQINGWYALGKDGVRLLRASMPQSPVGALVPLDAYQRQVRDRYADKQPQFQNPRDGESGLAQPRPTSPPAAQAEHGTSGLVPWIAGGSVLLLLGAAYLVRRLRARRHAPR</sequence>
<evidence type="ECO:0000256" key="3">
    <source>
        <dbReference type="SAM" id="SignalP"/>
    </source>
</evidence>
<keyword evidence="2" id="KW-0472">Membrane</keyword>
<dbReference type="AlphaFoldDB" id="A0A1M5IBN2"/>
<keyword evidence="2" id="KW-1133">Transmembrane helix</keyword>
<evidence type="ECO:0008006" key="6">
    <source>
        <dbReference type="Google" id="ProtNLM"/>
    </source>
</evidence>
<gene>
    <name evidence="4" type="ORF">SAMN05444320_107210</name>
</gene>
<evidence type="ECO:0000256" key="2">
    <source>
        <dbReference type="SAM" id="Phobius"/>
    </source>
</evidence>
<keyword evidence="5" id="KW-1185">Reference proteome</keyword>
<proteinExistence type="predicted"/>
<reference evidence="4 5" key="1">
    <citation type="submission" date="2016-11" db="EMBL/GenBank/DDBJ databases">
        <authorList>
            <person name="Jaros S."/>
            <person name="Januszkiewicz K."/>
            <person name="Wedrychowicz H."/>
        </authorList>
    </citation>
    <scope>NUCLEOTIDE SEQUENCE [LARGE SCALE GENOMIC DNA]</scope>
    <source>
        <strain evidence="4 5">DSM 44523</strain>
    </source>
</reference>
<accession>A0A1M5IBN2</accession>
<evidence type="ECO:0000256" key="1">
    <source>
        <dbReference type="SAM" id="MobiDB-lite"/>
    </source>
</evidence>
<evidence type="ECO:0000313" key="4">
    <source>
        <dbReference type="EMBL" id="SHG25647.1"/>
    </source>
</evidence>
<feature type="region of interest" description="Disordered" evidence="1">
    <location>
        <begin position="197"/>
        <end position="227"/>
    </location>
</feature>
<protein>
    <recommendedName>
        <fullName evidence="6">LPXTG-motif cell wall anchor domain-containing protein</fullName>
    </recommendedName>
</protein>
<name>A0A1M5IBN2_STRHI</name>
<feature type="signal peptide" evidence="3">
    <location>
        <begin position="1"/>
        <end position="22"/>
    </location>
</feature>
<dbReference type="Proteomes" id="UP000184501">
    <property type="component" value="Unassembled WGS sequence"/>
</dbReference>
<keyword evidence="3" id="KW-0732">Signal</keyword>
<organism evidence="4 5">
    <name type="scientific">Streptoalloteichus hindustanus</name>
    <dbReference type="NCBI Taxonomy" id="2017"/>
    <lineage>
        <taxon>Bacteria</taxon>
        <taxon>Bacillati</taxon>
        <taxon>Actinomycetota</taxon>
        <taxon>Actinomycetes</taxon>
        <taxon>Pseudonocardiales</taxon>
        <taxon>Pseudonocardiaceae</taxon>
        <taxon>Streptoalloteichus</taxon>
    </lineage>
</organism>
<dbReference type="EMBL" id="FQVN01000007">
    <property type="protein sequence ID" value="SHG25647.1"/>
    <property type="molecule type" value="Genomic_DNA"/>
</dbReference>
<feature type="chain" id="PRO_5012002390" description="LPXTG-motif cell wall anchor domain-containing protein" evidence="3">
    <location>
        <begin position="23"/>
        <end position="262"/>
    </location>
</feature>